<feature type="region of interest" description="Disordered" evidence="3">
    <location>
        <begin position="157"/>
        <end position="187"/>
    </location>
</feature>
<dbReference type="InterPro" id="IPR036388">
    <property type="entry name" value="WH-like_DNA-bd_sf"/>
</dbReference>
<evidence type="ECO:0000256" key="2">
    <source>
        <dbReference type="ARBA" id="ARBA00022658"/>
    </source>
</evidence>
<dbReference type="SUPFAM" id="SSF50729">
    <property type="entry name" value="PH domain-like"/>
    <property type="match status" value="1"/>
</dbReference>
<feature type="compositionally biased region" description="Low complexity" evidence="3">
    <location>
        <begin position="176"/>
        <end position="187"/>
    </location>
</feature>
<organism evidence="6 7">
    <name type="scientific">Mucor saturninus</name>
    <dbReference type="NCBI Taxonomy" id="64648"/>
    <lineage>
        <taxon>Eukaryota</taxon>
        <taxon>Fungi</taxon>
        <taxon>Fungi incertae sedis</taxon>
        <taxon>Mucoromycota</taxon>
        <taxon>Mucoromycotina</taxon>
        <taxon>Mucoromycetes</taxon>
        <taxon>Mucorales</taxon>
        <taxon>Mucorineae</taxon>
        <taxon>Mucoraceae</taxon>
        <taxon>Mucor</taxon>
    </lineage>
</organism>
<dbReference type="InterPro" id="IPR052233">
    <property type="entry name" value="Rho-type_GEFs"/>
</dbReference>
<name>A0A8H7V553_9FUNG</name>
<keyword evidence="1" id="KW-0597">Phosphoprotein</keyword>
<dbReference type="InterPro" id="IPR000591">
    <property type="entry name" value="DEP_dom"/>
</dbReference>
<evidence type="ECO:0000313" key="6">
    <source>
        <dbReference type="EMBL" id="KAG2210516.1"/>
    </source>
</evidence>
<feature type="region of interest" description="Disordered" evidence="3">
    <location>
        <begin position="1"/>
        <end position="22"/>
    </location>
</feature>
<dbReference type="Gene3D" id="1.10.10.10">
    <property type="entry name" value="Winged helix-like DNA-binding domain superfamily/Winged helix DNA-binding domain"/>
    <property type="match status" value="1"/>
</dbReference>
<dbReference type="InterPro" id="IPR000219">
    <property type="entry name" value="DH_dom"/>
</dbReference>
<dbReference type="InterPro" id="IPR041675">
    <property type="entry name" value="PH_5"/>
</dbReference>
<dbReference type="SMART" id="SM00233">
    <property type="entry name" value="PH"/>
    <property type="match status" value="1"/>
</dbReference>
<evidence type="ECO:0000256" key="1">
    <source>
        <dbReference type="ARBA" id="ARBA00022553"/>
    </source>
</evidence>
<dbReference type="InterPro" id="IPR035899">
    <property type="entry name" value="DBL_dom_sf"/>
</dbReference>
<dbReference type="PROSITE" id="PS50219">
    <property type="entry name" value="CNH"/>
    <property type="match status" value="1"/>
</dbReference>
<dbReference type="Gene3D" id="1.20.900.10">
    <property type="entry name" value="Dbl homology (DH) domain"/>
    <property type="match status" value="1"/>
</dbReference>
<dbReference type="Proteomes" id="UP000603453">
    <property type="component" value="Unassembled WGS sequence"/>
</dbReference>
<dbReference type="Pfam" id="PF00621">
    <property type="entry name" value="RhoGEF"/>
    <property type="match status" value="1"/>
</dbReference>
<dbReference type="PROSITE" id="PS50010">
    <property type="entry name" value="DH_2"/>
    <property type="match status" value="1"/>
</dbReference>
<evidence type="ECO:0000259" key="4">
    <source>
        <dbReference type="PROSITE" id="PS50010"/>
    </source>
</evidence>
<dbReference type="Pfam" id="PF00610">
    <property type="entry name" value="DEP"/>
    <property type="match status" value="1"/>
</dbReference>
<dbReference type="Pfam" id="PF00780">
    <property type="entry name" value="CNH"/>
    <property type="match status" value="1"/>
</dbReference>
<dbReference type="SMART" id="SM00049">
    <property type="entry name" value="DEP"/>
    <property type="match status" value="1"/>
</dbReference>
<dbReference type="AlphaFoldDB" id="A0A8H7V553"/>
<dbReference type="OrthoDB" id="2272012at2759"/>
<comment type="caution">
    <text evidence="6">The sequence shown here is derived from an EMBL/GenBank/DDBJ whole genome shotgun (WGS) entry which is preliminary data.</text>
</comment>
<feature type="region of interest" description="Disordered" evidence="3">
    <location>
        <begin position="871"/>
        <end position="898"/>
    </location>
</feature>
<reference evidence="6" key="1">
    <citation type="submission" date="2020-12" db="EMBL/GenBank/DDBJ databases">
        <title>Metabolic potential, ecology and presence of endohyphal bacteria is reflected in genomic diversity of Mucoromycotina.</title>
        <authorList>
            <person name="Muszewska A."/>
            <person name="Okrasinska A."/>
            <person name="Steczkiewicz K."/>
            <person name="Drgas O."/>
            <person name="Orlowska M."/>
            <person name="Perlinska-Lenart U."/>
            <person name="Aleksandrzak-Piekarczyk T."/>
            <person name="Szatraj K."/>
            <person name="Zielenkiewicz U."/>
            <person name="Pilsyk S."/>
            <person name="Malc E."/>
            <person name="Mieczkowski P."/>
            <person name="Kruszewska J.S."/>
            <person name="Biernat P."/>
            <person name="Pawlowska J."/>
        </authorList>
    </citation>
    <scope>NUCLEOTIDE SEQUENCE</scope>
    <source>
        <strain evidence="6">WA0000017839</strain>
    </source>
</reference>
<dbReference type="CDD" id="cd00160">
    <property type="entry name" value="RhoGEF"/>
    <property type="match status" value="1"/>
</dbReference>
<keyword evidence="2" id="KW-0344">Guanine-nucleotide releasing factor</keyword>
<dbReference type="SMART" id="SM00036">
    <property type="entry name" value="CNH"/>
    <property type="match status" value="1"/>
</dbReference>
<dbReference type="PANTHER" id="PTHR46572:SF2">
    <property type="entry name" value="RHO1 GDP-GTP EXCHANGE PROTEIN 1-RELATED"/>
    <property type="match status" value="1"/>
</dbReference>
<dbReference type="InterPro" id="IPR001849">
    <property type="entry name" value="PH_domain"/>
</dbReference>
<feature type="domain" description="DH" evidence="4">
    <location>
        <begin position="385"/>
        <end position="573"/>
    </location>
</feature>
<dbReference type="Pfam" id="PF15405">
    <property type="entry name" value="PH_5"/>
    <property type="match status" value="1"/>
</dbReference>
<dbReference type="InterPro" id="IPR011993">
    <property type="entry name" value="PH-like_dom_sf"/>
</dbReference>
<dbReference type="PANTHER" id="PTHR46572">
    <property type="entry name" value="RHO1 GDP-GTP EXCHANGE PROTEIN 1-RELATED"/>
    <property type="match status" value="1"/>
</dbReference>
<proteinExistence type="predicted"/>
<protein>
    <submittedName>
        <fullName evidence="6">Uncharacterized protein</fullName>
    </submittedName>
</protein>
<dbReference type="InterPro" id="IPR001180">
    <property type="entry name" value="CNH_dom"/>
</dbReference>
<evidence type="ECO:0000256" key="3">
    <source>
        <dbReference type="SAM" id="MobiDB-lite"/>
    </source>
</evidence>
<dbReference type="Gene3D" id="2.30.29.30">
    <property type="entry name" value="Pleckstrin-homology domain (PH domain)/Phosphotyrosine-binding domain (PTB)"/>
    <property type="match status" value="1"/>
</dbReference>
<dbReference type="SUPFAM" id="SSF48065">
    <property type="entry name" value="DBL homology domain (DH-domain)"/>
    <property type="match status" value="1"/>
</dbReference>
<dbReference type="GO" id="GO:0035556">
    <property type="term" value="P:intracellular signal transduction"/>
    <property type="evidence" value="ECO:0007669"/>
    <property type="project" value="InterPro"/>
</dbReference>
<gene>
    <name evidence="6" type="ORF">INT47_002458</name>
</gene>
<evidence type="ECO:0000259" key="5">
    <source>
        <dbReference type="PROSITE" id="PS50219"/>
    </source>
</evidence>
<accession>A0A8H7V553</accession>
<feature type="domain" description="CNH" evidence="5">
    <location>
        <begin position="778"/>
        <end position="1139"/>
    </location>
</feature>
<dbReference type="GO" id="GO:0005085">
    <property type="term" value="F:guanyl-nucleotide exchange factor activity"/>
    <property type="evidence" value="ECO:0007669"/>
    <property type="project" value="UniProtKB-KW"/>
</dbReference>
<sequence length="1161" mass="132372">MSSTLPTVDSSSRVFSGSNTSTELSPAAEFRNKYYLSQQQEEDDVDDDFIYRPGAIIYAPLNINTPGIKLTEQVYDDEDDTEEEEYTLFESKSTLEPKITLEDGDKENKLNNSTLLSKLSKSTAPMRAKLSKTNLDHLWVNSSTTLTLPLRKSAESVHHMSLSRKKRKEKNERSHSFSFDSPTSTSPSLSLTNDFLIYPALLSKVAEAFKESMVVGTKSRDSIQYHDVFDGRDAVNKLACIIKTSDRNLAVLVGRALGYQKFFHNVNYMVKLRDATNELYQFAATNPNNRPKRKLSADSDTIIPDYRDEFITREDNQDLPNGVFTLLTDCYSSTCTRDSSCYSVLCPRRFNQKSQNSLSDENDDRLWIKTASQAILNTLSSKEIRRQENIYELIYTEKDFVEDLVYVEKNWMEPLLSHESIPKDRSKQFVEDLFWNLSEIRESNALLLNDLLDRQKLHIVVNKIGDVLLKHVMTVFEPFVDYGSHQVISKYVFETEKLTNLAFSKLVETIERSPESRKLELNGYLTKPTTRLGRYNLLLREILKHTPDDHPDCKTIPKVMHLINGFLERVNEKSGKTENAFSLKMLEEKLSWKKGPIVNQEIEDLDLLSPDRKIIMKGPLKRKCSGNTSEASELQIYVLDHCLLIIKSKFFDNAEIYKLYKKAIPLALLVISLPDQAKRSSSILPYNRSSTGSFYSSGSVDFMPPVLSTSTGINSKNGYPISFIHLGRQGSGTTTLYASTLASRRKWVDTIERYRYSIMEKSKVFRMIEISEHYFNSFNKVNCAAAYGESMMIGCDHGVYLKKSMTEEDGEDDEGIVRILSMDKVSQIDILDGPKLMLILADKILYTYSIEALFDEHFNYLACNLVSTSTSSPTTTKMKTIRESSIKSSTSSSAESHDSKNRFTKALIHKKTHVRKLSSNVSFFKVGKVFDKTGPNDPIERTLVCFVKYNAMTSTIRALEPYDDSQDAKKKKRKSNHLGLFMRNSTDVLRGFKDLYIPGEATSIQYFKNVICVGSAKGFQMVDIGSAGVQSVLDPSDENHNFISQRETLKPVSMFRHPDGYILLCYNEIAFYIDKKGRRVRSEWVIHWEGHPTAFAFQYPYILAFDSSFIEIRHINSGDLTQVIPGNNIRCLRPDPSDTIYCVMEDRRSGNELVFSLKFSN</sequence>
<dbReference type="EMBL" id="JAEPRD010000011">
    <property type="protein sequence ID" value="KAG2210516.1"/>
    <property type="molecule type" value="Genomic_DNA"/>
</dbReference>
<evidence type="ECO:0000313" key="7">
    <source>
        <dbReference type="Proteomes" id="UP000603453"/>
    </source>
</evidence>
<keyword evidence="7" id="KW-1185">Reference proteome</keyword>
<dbReference type="SMART" id="SM00325">
    <property type="entry name" value="RhoGEF"/>
    <property type="match status" value="1"/>
</dbReference>